<dbReference type="Proteomes" id="UP001610334">
    <property type="component" value="Unassembled WGS sequence"/>
</dbReference>
<reference evidence="2 3" key="1">
    <citation type="submission" date="2024-07" db="EMBL/GenBank/DDBJ databases">
        <title>Section-level genome sequencing and comparative genomics of Aspergillus sections Usti and Cavernicolus.</title>
        <authorList>
            <consortium name="Lawrence Berkeley National Laboratory"/>
            <person name="Nybo J.L."/>
            <person name="Vesth T.C."/>
            <person name="Theobald S."/>
            <person name="Frisvad J.C."/>
            <person name="Larsen T.O."/>
            <person name="Kjaerboelling I."/>
            <person name="Rothschild-Mancinelli K."/>
            <person name="Lyhne E.K."/>
            <person name="Kogle M.E."/>
            <person name="Barry K."/>
            <person name="Clum A."/>
            <person name="Na H."/>
            <person name="Ledsgaard L."/>
            <person name="Lin J."/>
            <person name="Lipzen A."/>
            <person name="Kuo A."/>
            <person name="Riley R."/>
            <person name="Mondo S."/>
            <person name="Labutti K."/>
            <person name="Haridas S."/>
            <person name="Pangalinan J."/>
            <person name="Salamov A.A."/>
            <person name="Simmons B.A."/>
            <person name="Magnuson J.K."/>
            <person name="Chen J."/>
            <person name="Drula E."/>
            <person name="Henrissat B."/>
            <person name="Wiebenga A."/>
            <person name="Lubbers R.J."/>
            <person name="Gomes A.C."/>
            <person name="Makela M.R."/>
            <person name="Stajich J."/>
            <person name="Grigoriev I.V."/>
            <person name="Mortensen U.H."/>
            <person name="De Vries R.P."/>
            <person name="Baker S.E."/>
            <person name="Andersen M.R."/>
        </authorList>
    </citation>
    <scope>NUCLEOTIDE SEQUENCE [LARGE SCALE GENOMIC DNA]</scope>
    <source>
        <strain evidence="2 3">CBS 588.65</strain>
    </source>
</reference>
<keyword evidence="1" id="KW-0472">Membrane</keyword>
<dbReference type="EMBL" id="JBFXLT010000127">
    <property type="protein sequence ID" value="KAL2807899.1"/>
    <property type="molecule type" value="Genomic_DNA"/>
</dbReference>
<keyword evidence="3" id="KW-1185">Reference proteome</keyword>
<protein>
    <submittedName>
        <fullName evidence="2">Uncharacterized protein</fullName>
    </submittedName>
</protein>
<keyword evidence="1" id="KW-0812">Transmembrane</keyword>
<evidence type="ECO:0000313" key="3">
    <source>
        <dbReference type="Proteomes" id="UP001610334"/>
    </source>
</evidence>
<keyword evidence="1" id="KW-1133">Transmembrane helix</keyword>
<name>A0ABR4GY43_9EURO</name>
<feature type="transmembrane region" description="Helical" evidence="1">
    <location>
        <begin position="36"/>
        <end position="57"/>
    </location>
</feature>
<sequence length="64" mass="7038">MYLNIVISADISECRDLSIDDHLCILRLTGGYQRHMLTISILLSTMHAVLGAGINGISRQSSHL</sequence>
<proteinExistence type="predicted"/>
<gene>
    <name evidence="2" type="ORF">BJX63DRAFT_410924</name>
</gene>
<evidence type="ECO:0000256" key="1">
    <source>
        <dbReference type="SAM" id="Phobius"/>
    </source>
</evidence>
<organism evidence="2 3">
    <name type="scientific">Aspergillus granulosus</name>
    <dbReference type="NCBI Taxonomy" id="176169"/>
    <lineage>
        <taxon>Eukaryota</taxon>
        <taxon>Fungi</taxon>
        <taxon>Dikarya</taxon>
        <taxon>Ascomycota</taxon>
        <taxon>Pezizomycotina</taxon>
        <taxon>Eurotiomycetes</taxon>
        <taxon>Eurotiomycetidae</taxon>
        <taxon>Eurotiales</taxon>
        <taxon>Aspergillaceae</taxon>
        <taxon>Aspergillus</taxon>
        <taxon>Aspergillus subgen. Nidulantes</taxon>
    </lineage>
</organism>
<evidence type="ECO:0000313" key="2">
    <source>
        <dbReference type="EMBL" id="KAL2807899.1"/>
    </source>
</evidence>
<accession>A0ABR4GY43</accession>
<comment type="caution">
    <text evidence="2">The sequence shown here is derived from an EMBL/GenBank/DDBJ whole genome shotgun (WGS) entry which is preliminary data.</text>
</comment>